<dbReference type="EMBL" id="JAWQEG010000128">
    <property type="protein sequence ID" value="KAK3894244.1"/>
    <property type="molecule type" value="Genomic_DNA"/>
</dbReference>
<feature type="region of interest" description="Disordered" evidence="1">
    <location>
        <begin position="14"/>
        <end position="43"/>
    </location>
</feature>
<sequence length="205" mass="23584">MQSHTQEVDYQMEDGLYDQGSPIPSTAKDVAGPSGEGKRKHGGFRNVDLWTTPLTEYFLETVKVHFPDLTGKTQTCSKVWREMHKKMLLVLFRTYRESVTKTGNPRGKVPAHYDLLYSLYGERPLDCPQTVSCGLAPTPTMADPELSQDEEEEVGEQLQLPVEPKAKWRRIRPSSHAERMEHLHTNLLEEFQKQNEFLKEKINKI</sequence>
<organism evidence="2 3">
    <name type="scientific">Petrolisthes cinctipes</name>
    <name type="common">Flat porcelain crab</name>
    <dbReference type="NCBI Taxonomy" id="88211"/>
    <lineage>
        <taxon>Eukaryota</taxon>
        <taxon>Metazoa</taxon>
        <taxon>Ecdysozoa</taxon>
        <taxon>Arthropoda</taxon>
        <taxon>Crustacea</taxon>
        <taxon>Multicrustacea</taxon>
        <taxon>Malacostraca</taxon>
        <taxon>Eumalacostraca</taxon>
        <taxon>Eucarida</taxon>
        <taxon>Decapoda</taxon>
        <taxon>Pleocyemata</taxon>
        <taxon>Anomura</taxon>
        <taxon>Galatheoidea</taxon>
        <taxon>Porcellanidae</taxon>
        <taxon>Petrolisthes</taxon>
    </lineage>
</organism>
<name>A0AAE1GM97_PETCI</name>
<keyword evidence="3" id="KW-1185">Reference proteome</keyword>
<protein>
    <submittedName>
        <fullName evidence="2">Uncharacterized protein</fullName>
    </submittedName>
</protein>
<dbReference type="AlphaFoldDB" id="A0AAE1GM97"/>
<gene>
    <name evidence="2" type="ORF">Pcinc_002006</name>
</gene>
<proteinExistence type="predicted"/>
<accession>A0AAE1GM97</accession>
<evidence type="ECO:0000256" key="1">
    <source>
        <dbReference type="SAM" id="MobiDB-lite"/>
    </source>
</evidence>
<dbReference type="Proteomes" id="UP001286313">
    <property type="component" value="Unassembled WGS sequence"/>
</dbReference>
<evidence type="ECO:0000313" key="3">
    <source>
        <dbReference type="Proteomes" id="UP001286313"/>
    </source>
</evidence>
<reference evidence="2" key="1">
    <citation type="submission" date="2023-10" db="EMBL/GenBank/DDBJ databases">
        <title>Genome assemblies of two species of porcelain crab, Petrolisthes cinctipes and Petrolisthes manimaculis (Anomura: Porcellanidae).</title>
        <authorList>
            <person name="Angst P."/>
        </authorList>
    </citation>
    <scope>NUCLEOTIDE SEQUENCE</scope>
    <source>
        <strain evidence="2">PB745_01</strain>
        <tissue evidence="2">Gill</tissue>
    </source>
</reference>
<comment type="caution">
    <text evidence="2">The sequence shown here is derived from an EMBL/GenBank/DDBJ whole genome shotgun (WGS) entry which is preliminary data.</text>
</comment>
<evidence type="ECO:0000313" key="2">
    <source>
        <dbReference type="EMBL" id="KAK3894244.1"/>
    </source>
</evidence>